<dbReference type="EMBL" id="UOGC01000128">
    <property type="protein sequence ID" value="VAX21847.1"/>
    <property type="molecule type" value="Genomic_DNA"/>
</dbReference>
<dbReference type="GO" id="GO:0005524">
    <property type="term" value="F:ATP binding"/>
    <property type="evidence" value="ECO:0007669"/>
    <property type="project" value="UniProtKB-KW"/>
</dbReference>
<keyword evidence="5" id="KW-0521">NADP</keyword>
<evidence type="ECO:0000256" key="1">
    <source>
        <dbReference type="ARBA" id="ARBA00022679"/>
    </source>
</evidence>
<evidence type="ECO:0000256" key="5">
    <source>
        <dbReference type="ARBA" id="ARBA00022857"/>
    </source>
</evidence>
<keyword evidence="2" id="KW-0547">Nucleotide-binding</keyword>
<sequence>MKCREIVQNGYGGIKLMKRVGIVAKFKSPLAAEGARKLEPWLKERGVDCFLDENSPDDDTPANLPRGNIAKEADMIVVLGGDGTFLSAARLVDGRSVPILGINLGTLGFMAEFAYDEMFPALEKILAGDYTCEDRIMIDVSISREGRDIASYTILNDLVINRGALARMVHVKLSIGGLFVNEYVADGLIVSTPTGSTAYNLAAGGPIVYPSLNALIITPICPQTLTNRPIVVPDDVDMVLTLASGHTGEALATMDGQVGFQLNFRDKITARRSKDATRVIQSPHKSYYQLLRSKLQWGENLKKATKEQ</sequence>
<reference evidence="7" key="1">
    <citation type="submission" date="2018-06" db="EMBL/GenBank/DDBJ databases">
        <authorList>
            <person name="Zhirakovskaya E."/>
        </authorList>
    </citation>
    <scope>NUCLEOTIDE SEQUENCE</scope>
</reference>
<dbReference type="AlphaFoldDB" id="A0A3B1CZ85"/>
<dbReference type="GO" id="GO:0003951">
    <property type="term" value="F:NAD+ kinase activity"/>
    <property type="evidence" value="ECO:0007669"/>
    <property type="project" value="UniProtKB-EC"/>
</dbReference>
<evidence type="ECO:0000256" key="3">
    <source>
        <dbReference type="ARBA" id="ARBA00022777"/>
    </source>
</evidence>
<dbReference type="SUPFAM" id="SSF111331">
    <property type="entry name" value="NAD kinase/diacylglycerol kinase-like"/>
    <property type="match status" value="1"/>
</dbReference>
<dbReference type="InterPro" id="IPR002504">
    <property type="entry name" value="NADK"/>
</dbReference>
<dbReference type="InterPro" id="IPR016064">
    <property type="entry name" value="NAD/diacylglycerol_kinase_sf"/>
</dbReference>
<dbReference type="PANTHER" id="PTHR20275">
    <property type="entry name" value="NAD KINASE"/>
    <property type="match status" value="1"/>
</dbReference>
<dbReference type="Gene3D" id="3.40.50.10330">
    <property type="entry name" value="Probable inorganic polyphosphate/atp-NAD kinase, domain 1"/>
    <property type="match status" value="1"/>
</dbReference>
<organism evidence="7">
    <name type="scientific">hydrothermal vent metagenome</name>
    <dbReference type="NCBI Taxonomy" id="652676"/>
    <lineage>
        <taxon>unclassified sequences</taxon>
        <taxon>metagenomes</taxon>
        <taxon>ecological metagenomes</taxon>
    </lineage>
</organism>
<evidence type="ECO:0000256" key="4">
    <source>
        <dbReference type="ARBA" id="ARBA00022840"/>
    </source>
</evidence>
<evidence type="ECO:0000256" key="6">
    <source>
        <dbReference type="ARBA" id="ARBA00023027"/>
    </source>
</evidence>
<keyword evidence="4" id="KW-0067">ATP-binding</keyword>
<dbReference type="PANTHER" id="PTHR20275:SF0">
    <property type="entry name" value="NAD KINASE"/>
    <property type="match status" value="1"/>
</dbReference>
<dbReference type="FunFam" id="2.60.200.30:FF:000009">
    <property type="entry name" value="Poly(P)/ATP NAD kinase"/>
    <property type="match status" value="1"/>
</dbReference>
<accession>A0A3B1CZ85</accession>
<gene>
    <name evidence="7" type="ORF">MNBD_NITROSPINAE01-1345</name>
</gene>
<dbReference type="EC" id="2.7.1.23" evidence="7"/>
<dbReference type="HAMAP" id="MF_00361">
    <property type="entry name" value="NAD_kinase"/>
    <property type="match status" value="1"/>
</dbReference>
<dbReference type="Pfam" id="PF01513">
    <property type="entry name" value="NAD_kinase"/>
    <property type="match status" value="1"/>
</dbReference>
<protein>
    <submittedName>
        <fullName evidence="7">NAD kinase</fullName>
        <ecNumber evidence="7">2.7.1.23</ecNumber>
    </submittedName>
</protein>
<proteinExistence type="inferred from homology"/>
<dbReference type="InterPro" id="IPR017437">
    <property type="entry name" value="ATP-NAD_kinase_PpnK-typ_C"/>
</dbReference>
<evidence type="ECO:0000313" key="7">
    <source>
        <dbReference type="EMBL" id="VAX21847.1"/>
    </source>
</evidence>
<dbReference type="Gene3D" id="2.60.200.30">
    <property type="entry name" value="Probable inorganic polyphosphate/atp-NAD kinase, domain 2"/>
    <property type="match status" value="1"/>
</dbReference>
<evidence type="ECO:0000256" key="2">
    <source>
        <dbReference type="ARBA" id="ARBA00022741"/>
    </source>
</evidence>
<name>A0A3B1CZ85_9ZZZZ</name>
<keyword evidence="6" id="KW-0520">NAD</keyword>
<keyword evidence="1 7" id="KW-0808">Transferase</keyword>
<keyword evidence="3 7" id="KW-0418">Kinase</keyword>
<dbReference type="GO" id="GO:0006741">
    <property type="term" value="P:NADP+ biosynthetic process"/>
    <property type="evidence" value="ECO:0007669"/>
    <property type="project" value="InterPro"/>
</dbReference>
<dbReference type="GO" id="GO:0019674">
    <property type="term" value="P:NAD+ metabolic process"/>
    <property type="evidence" value="ECO:0007669"/>
    <property type="project" value="InterPro"/>
</dbReference>
<dbReference type="InterPro" id="IPR017438">
    <property type="entry name" value="ATP-NAD_kinase_N"/>
</dbReference>
<dbReference type="Pfam" id="PF20143">
    <property type="entry name" value="NAD_kinase_C"/>
    <property type="match status" value="1"/>
</dbReference>